<proteinExistence type="predicted"/>
<feature type="region of interest" description="Disordered" evidence="1">
    <location>
        <begin position="683"/>
        <end position="732"/>
    </location>
</feature>
<feature type="region of interest" description="Disordered" evidence="1">
    <location>
        <begin position="837"/>
        <end position="856"/>
    </location>
</feature>
<accession>A0A9W9G502</accession>
<sequence length="856" mass="92430">MPPGGSKEPKSLTRADFDNPDVLNAVNPHPRYGYFHGPIHDVNPGWKPKAWIDRNGGPGQWKPVSCRDVDKEYHTPTGPANEMALLSRAHSLTCSVLATEIPLLKGQDISGLNIMCGTTCKTLESLRKHIRNIHTGAIITSFSRKQVEGEFQAGENALKKLVLTGGWRQARFMYEPNYGEGKIREYCDALEKIAADDQDFASKYGRSFHRDIVRQIEAGKKSLKHGPWSRYQGDQKESGGLVLVKETSGKTMENPEIWSSSSEALVTSRTGIPRSISSPSVVHTSMIPPMDSLVPPVTVPRAMPRTISCPSVAAPMTMAAPPLPFSVPGARHSRSVSYPTKPPFMPVPAEVSPIPPVVPMALGPGMCRMPRSASAPNVARATRPLPASAPVTPRKARSRAQSLTTPPYRASPRIARTRAQGPVLSKAGEYITSLMAGKTPSHYTDMIALGTNLSAVPEHPSVESPQGAADQAMPDPFSHSFGGDDVFMEVLKGPGDQTVPAPAGNYVVSALDDEDAFMKSLMETGIQPVTATAGNDVFTDTSNEGTDQPMSARMKDDAFWKTLMETDNLPVPAGHYVLMNTPNETGSLPVPSNIDDDLSLNTSKEINDRPLPAPVGQNIFMNTPKEADCLPIPPTVDCNVSIPPMNWHDTQQKKTSNKRADQSDNLLNPAAVIQGNHSVVIGSGDPSRIVRSSTQSGQSVSHHEIPLPGHWPPLSTHSNFPEPSLDHRAGKSDSQLIAASVLENAPDSQFDVLEPNQNKLGPTGPCGKTHTYTSSDGIPTSTRNIAPHSPDAGGPDFDSEIEALLFTDPLEGNEMLHYGDTTEEDNFEHDGLFNRFDPAVSASEKQPNLRASETDH</sequence>
<evidence type="ECO:0000313" key="3">
    <source>
        <dbReference type="Proteomes" id="UP001149074"/>
    </source>
</evidence>
<reference evidence="2" key="2">
    <citation type="journal article" date="2023" name="IMA Fungus">
        <title>Comparative genomic study of the Penicillium genus elucidates a diverse pangenome and 15 lateral gene transfer events.</title>
        <authorList>
            <person name="Petersen C."/>
            <person name="Sorensen T."/>
            <person name="Nielsen M.R."/>
            <person name="Sondergaard T.E."/>
            <person name="Sorensen J.L."/>
            <person name="Fitzpatrick D.A."/>
            <person name="Frisvad J.C."/>
            <person name="Nielsen K.L."/>
        </authorList>
    </citation>
    <scope>NUCLEOTIDE SEQUENCE</scope>
    <source>
        <strain evidence="2">IBT 30761</strain>
    </source>
</reference>
<feature type="compositionally biased region" description="Polar residues" evidence="1">
    <location>
        <begin position="843"/>
        <end position="856"/>
    </location>
</feature>
<dbReference type="EMBL" id="JAPQKI010000002">
    <property type="protein sequence ID" value="KAJ5111382.1"/>
    <property type="molecule type" value="Genomic_DNA"/>
</dbReference>
<dbReference type="AlphaFoldDB" id="A0A9W9G502"/>
<organism evidence="2 3">
    <name type="scientific">Penicillium argentinense</name>
    <dbReference type="NCBI Taxonomy" id="1131581"/>
    <lineage>
        <taxon>Eukaryota</taxon>
        <taxon>Fungi</taxon>
        <taxon>Dikarya</taxon>
        <taxon>Ascomycota</taxon>
        <taxon>Pezizomycotina</taxon>
        <taxon>Eurotiomycetes</taxon>
        <taxon>Eurotiomycetidae</taxon>
        <taxon>Eurotiales</taxon>
        <taxon>Aspergillaceae</taxon>
        <taxon>Penicillium</taxon>
    </lineage>
</organism>
<keyword evidence="3" id="KW-1185">Reference proteome</keyword>
<evidence type="ECO:0000313" key="2">
    <source>
        <dbReference type="EMBL" id="KAJ5111382.1"/>
    </source>
</evidence>
<feature type="compositionally biased region" description="Polar residues" evidence="1">
    <location>
        <begin position="690"/>
        <end position="700"/>
    </location>
</feature>
<dbReference type="GeneID" id="81353390"/>
<dbReference type="Proteomes" id="UP001149074">
    <property type="component" value="Unassembled WGS sequence"/>
</dbReference>
<feature type="compositionally biased region" description="Polar residues" evidence="1">
    <location>
        <begin position="770"/>
        <end position="784"/>
    </location>
</feature>
<reference evidence="2" key="1">
    <citation type="submission" date="2022-11" db="EMBL/GenBank/DDBJ databases">
        <authorList>
            <person name="Petersen C."/>
        </authorList>
    </citation>
    <scope>NUCLEOTIDE SEQUENCE</scope>
    <source>
        <strain evidence="2">IBT 30761</strain>
    </source>
</reference>
<dbReference type="RefSeq" id="XP_056479452.1">
    <property type="nucleotide sequence ID" value="XM_056614411.1"/>
</dbReference>
<gene>
    <name evidence="2" type="ORF">N7532_001917</name>
</gene>
<name>A0A9W9G502_9EURO</name>
<feature type="region of interest" description="Disordered" evidence="1">
    <location>
        <begin position="747"/>
        <end position="798"/>
    </location>
</feature>
<comment type="caution">
    <text evidence="2">The sequence shown here is derived from an EMBL/GenBank/DDBJ whole genome shotgun (WGS) entry which is preliminary data.</text>
</comment>
<feature type="region of interest" description="Disordered" evidence="1">
    <location>
        <begin position="377"/>
        <end position="407"/>
    </location>
</feature>
<evidence type="ECO:0000256" key="1">
    <source>
        <dbReference type="SAM" id="MobiDB-lite"/>
    </source>
</evidence>
<dbReference type="OrthoDB" id="5233426at2759"/>
<protein>
    <submittedName>
        <fullName evidence="2">Uncharacterized protein</fullName>
    </submittedName>
</protein>